<evidence type="ECO:0000313" key="2">
    <source>
        <dbReference type="EMBL" id="QHT04943.1"/>
    </source>
</evidence>
<dbReference type="EMBL" id="MN739446">
    <property type="protein sequence ID" value="QHT04943.1"/>
    <property type="molecule type" value="Genomic_DNA"/>
</dbReference>
<evidence type="ECO:0000256" key="1">
    <source>
        <dbReference type="SAM" id="Phobius"/>
    </source>
</evidence>
<sequence>MNYNMLEPTLLKPKKTWIDHIFKKRRLYFIIPLILAIPVYPLKHYHVYDLYNDVYYMSVLSVLFLISLFINVKHLSVWAHSKPIYFEDLVIEAMECEYQKEKFQRMFRHMMNVIMTIGLAVMINYILYESHQSSLSRFEILGFIGGCIQMYKIYANFQNWCGKVILKLLKPRKDKAETKEKERRKSSLDDVGLNEITPEILVK</sequence>
<keyword evidence="1" id="KW-1133">Transmembrane helix</keyword>
<keyword evidence="1" id="KW-0472">Membrane</keyword>
<feature type="transmembrane region" description="Helical" evidence="1">
    <location>
        <begin position="54"/>
        <end position="72"/>
    </location>
</feature>
<feature type="transmembrane region" description="Helical" evidence="1">
    <location>
        <begin position="26"/>
        <end position="42"/>
    </location>
</feature>
<feature type="transmembrane region" description="Helical" evidence="1">
    <location>
        <begin position="110"/>
        <end position="128"/>
    </location>
</feature>
<name>A0A6C0CKW4_9ZZZZ</name>
<reference evidence="2" key="1">
    <citation type="journal article" date="2020" name="Nature">
        <title>Giant virus diversity and host interactions through global metagenomics.</title>
        <authorList>
            <person name="Schulz F."/>
            <person name="Roux S."/>
            <person name="Paez-Espino D."/>
            <person name="Jungbluth S."/>
            <person name="Walsh D.A."/>
            <person name="Denef V.J."/>
            <person name="McMahon K.D."/>
            <person name="Konstantinidis K.T."/>
            <person name="Eloe-Fadrosh E.A."/>
            <person name="Kyrpides N.C."/>
            <person name="Woyke T."/>
        </authorList>
    </citation>
    <scope>NUCLEOTIDE SEQUENCE</scope>
    <source>
        <strain evidence="2">GVMAG-M-3300021343-4</strain>
    </source>
</reference>
<organism evidence="2">
    <name type="scientific">viral metagenome</name>
    <dbReference type="NCBI Taxonomy" id="1070528"/>
    <lineage>
        <taxon>unclassified sequences</taxon>
        <taxon>metagenomes</taxon>
        <taxon>organismal metagenomes</taxon>
    </lineage>
</organism>
<dbReference type="AlphaFoldDB" id="A0A6C0CKW4"/>
<accession>A0A6C0CKW4</accession>
<keyword evidence="1" id="KW-0812">Transmembrane</keyword>
<protein>
    <submittedName>
        <fullName evidence="2">Uncharacterized protein</fullName>
    </submittedName>
</protein>
<proteinExistence type="predicted"/>